<dbReference type="Proteomes" id="UP000306319">
    <property type="component" value="Unassembled WGS sequence"/>
</dbReference>
<name>A0AC61RIQ4_9BACT</name>
<reference evidence="1" key="1">
    <citation type="submission" date="2019-04" db="EMBL/GenBank/DDBJ databases">
        <title>Microbes associate with the intestines of laboratory mice.</title>
        <authorList>
            <person name="Navarre W."/>
            <person name="Wong E."/>
            <person name="Huang K."/>
            <person name="Tropini C."/>
            <person name="Ng K."/>
            <person name="Yu B."/>
        </authorList>
    </citation>
    <scope>NUCLEOTIDE SEQUENCE</scope>
    <source>
        <strain evidence="1">NM04_E33</strain>
    </source>
</reference>
<dbReference type="EMBL" id="SRYB01000001">
    <property type="protein sequence ID" value="TGY80947.1"/>
    <property type="molecule type" value="Genomic_DNA"/>
</dbReference>
<comment type="caution">
    <text evidence="1">The sequence shown here is derived from an EMBL/GenBank/DDBJ whole genome shotgun (WGS) entry which is preliminary data.</text>
</comment>
<proteinExistence type="predicted"/>
<keyword evidence="2" id="KW-1185">Reference proteome</keyword>
<evidence type="ECO:0000313" key="1">
    <source>
        <dbReference type="EMBL" id="TGY80947.1"/>
    </source>
</evidence>
<gene>
    <name evidence="1" type="ORF">E5331_00780</name>
</gene>
<accession>A0AC61RIQ4</accession>
<evidence type="ECO:0000313" key="2">
    <source>
        <dbReference type="Proteomes" id="UP000306319"/>
    </source>
</evidence>
<protein>
    <submittedName>
        <fullName evidence="1">Uncharacterized protein</fullName>
    </submittedName>
</protein>
<organism evidence="1 2">
    <name type="scientific">Lepagella muris</name>
    <dbReference type="NCBI Taxonomy" id="3032870"/>
    <lineage>
        <taxon>Bacteria</taxon>
        <taxon>Pseudomonadati</taxon>
        <taxon>Bacteroidota</taxon>
        <taxon>Bacteroidia</taxon>
        <taxon>Bacteroidales</taxon>
        <taxon>Muribaculaceae</taxon>
        <taxon>Lepagella</taxon>
    </lineage>
</organism>
<sequence>MVLNEEKMEPATQNVALTIDQMRSLMSLGMNCDDASMVYHPVSQHCNIFNLRVTNIEDRKDFWDNPRRVAIVGEDYYNRVYGRDVPAYTADDILRKIPKEIAICGIKHRLFFTTRSVQGNPEYQASYNFANDDGKMVSAINNIWKSDSFLLLLYGILVWSITNKHLPL</sequence>